<evidence type="ECO:0000313" key="2">
    <source>
        <dbReference type="Proteomes" id="UP000006591"/>
    </source>
</evidence>
<sequence length="151" mass="16928">MALPLLSSPLTSSIKLWTRPSRARREPLPLAAGALEPANTAPTRHHYSRAYHCGLGEEDKNKGEDVGGVERPEWIRMERIRRENEGGVDKNEGVGRIFKVEGCRLDFLQADLLIGPNEKIGVHLQKCISVYGSFKELDAKTQVDFCRCDQL</sequence>
<dbReference type="Proteomes" id="UP000006591">
    <property type="component" value="Chromosome 10"/>
</dbReference>
<dbReference type="AlphaFoldDB" id="A0A0E0IUF5"/>
<protein>
    <submittedName>
        <fullName evidence="1">Uncharacterized protein</fullName>
    </submittedName>
</protein>
<evidence type="ECO:0000313" key="1">
    <source>
        <dbReference type="EnsemblPlants" id="ONIVA10G15740.1"/>
    </source>
</evidence>
<dbReference type="HOGENOM" id="CLU_1734401_0_0_1"/>
<proteinExistence type="predicted"/>
<organism evidence="1">
    <name type="scientific">Oryza nivara</name>
    <name type="common">Indian wild rice</name>
    <name type="synonym">Oryza sativa f. spontanea</name>
    <dbReference type="NCBI Taxonomy" id="4536"/>
    <lineage>
        <taxon>Eukaryota</taxon>
        <taxon>Viridiplantae</taxon>
        <taxon>Streptophyta</taxon>
        <taxon>Embryophyta</taxon>
        <taxon>Tracheophyta</taxon>
        <taxon>Spermatophyta</taxon>
        <taxon>Magnoliopsida</taxon>
        <taxon>Liliopsida</taxon>
        <taxon>Poales</taxon>
        <taxon>Poaceae</taxon>
        <taxon>BOP clade</taxon>
        <taxon>Oryzoideae</taxon>
        <taxon>Oryzeae</taxon>
        <taxon>Oryzinae</taxon>
        <taxon>Oryza</taxon>
    </lineage>
</organism>
<dbReference type="EnsemblPlants" id="ONIVA10G15740.1">
    <property type="protein sequence ID" value="ONIVA10G15740.1"/>
    <property type="gene ID" value="ONIVA10G15740"/>
</dbReference>
<reference evidence="1" key="2">
    <citation type="submission" date="2018-04" db="EMBL/GenBank/DDBJ databases">
        <title>OnivRS2 (Oryza nivara Reference Sequence Version 2).</title>
        <authorList>
            <person name="Zhang J."/>
            <person name="Kudrna D."/>
            <person name="Lee S."/>
            <person name="Talag J."/>
            <person name="Rajasekar S."/>
            <person name="Welchert J."/>
            <person name="Hsing Y.-I."/>
            <person name="Wing R.A."/>
        </authorList>
    </citation>
    <scope>NUCLEOTIDE SEQUENCE [LARGE SCALE GENOMIC DNA]</scope>
</reference>
<keyword evidence="2" id="KW-1185">Reference proteome</keyword>
<accession>A0A0E0IUF5</accession>
<reference evidence="1" key="1">
    <citation type="submission" date="2015-04" db="UniProtKB">
        <authorList>
            <consortium name="EnsemblPlants"/>
        </authorList>
    </citation>
    <scope>IDENTIFICATION</scope>
    <source>
        <strain evidence="1">SL10</strain>
    </source>
</reference>
<name>A0A0E0IUF5_ORYNI</name>
<dbReference type="Gramene" id="ONIVA10G15740.1">
    <property type="protein sequence ID" value="ONIVA10G15740.1"/>
    <property type="gene ID" value="ONIVA10G15740"/>
</dbReference>